<dbReference type="EMBL" id="UINC01074816">
    <property type="protein sequence ID" value="SVC12387.1"/>
    <property type="molecule type" value="Genomic_DNA"/>
</dbReference>
<dbReference type="NCBIfam" id="TIGR00012">
    <property type="entry name" value="L29"/>
    <property type="match status" value="1"/>
</dbReference>
<sequence>MKPDTLRDLSPAELTAKSEELREQLLKLRFQQSTGQIESPQMLGDIRRDIARVMTILREKELVAEVALVSPESDTASGGRSTDTEIGTD</sequence>
<evidence type="ECO:0000256" key="2">
    <source>
        <dbReference type="ARBA" id="ARBA00022980"/>
    </source>
</evidence>
<dbReference type="GO" id="GO:0003735">
    <property type="term" value="F:structural constituent of ribosome"/>
    <property type="evidence" value="ECO:0007669"/>
    <property type="project" value="InterPro"/>
</dbReference>
<dbReference type="InterPro" id="IPR001854">
    <property type="entry name" value="Ribosomal_uL29"/>
</dbReference>
<dbReference type="Pfam" id="PF00831">
    <property type="entry name" value="Ribosomal_L29"/>
    <property type="match status" value="1"/>
</dbReference>
<dbReference type="HAMAP" id="MF_00374">
    <property type="entry name" value="Ribosomal_uL29"/>
    <property type="match status" value="1"/>
</dbReference>
<dbReference type="PANTHER" id="PTHR10916">
    <property type="entry name" value="60S RIBOSOMAL PROTEIN L35/50S RIBOSOMAL PROTEIN L29"/>
    <property type="match status" value="1"/>
</dbReference>
<dbReference type="AlphaFoldDB" id="A0A382JMT1"/>
<protein>
    <recommendedName>
        <fullName evidence="4">Large ribosomal subunit protein uL29</fullName>
    </recommendedName>
    <alternativeName>
        <fullName evidence="5">50S ribosomal protein L29</fullName>
    </alternativeName>
</protein>
<dbReference type="GO" id="GO:0022625">
    <property type="term" value="C:cytosolic large ribosomal subunit"/>
    <property type="evidence" value="ECO:0007669"/>
    <property type="project" value="TreeGrafter"/>
</dbReference>
<dbReference type="PANTHER" id="PTHR10916:SF0">
    <property type="entry name" value="LARGE RIBOSOMAL SUBUNIT PROTEIN UL29C"/>
    <property type="match status" value="1"/>
</dbReference>
<dbReference type="SUPFAM" id="SSF46561">
    <property type="entry name" value="Ribosomal protein L29 (L29p)"/>
    <property type="match status" value="1"/>
</dbReference>
<evidence type="ECO:0000313" key="6">
    <source>
        <dbReference type="EMBL" id="SVC12387.1"/>
    </source>
</evidence>
<accession>A0A382JMT1</accession>
<dbReference type="CDD" id="cd00427">
    <property type="entry name" value="Ribosomal_L29_HIP"/>
    <property type="match status" value="1"/>
</dbReference>
<evidence type="ECO:0000256" key="1">
    <source>
        <dbReference type="ARBA" id="ARBA00009254"/>
    </source>
</evidence>
<dbReference type="InterPro" id="IPR036049">
    <property type="entry name" value="Ribosomal_uL29_sf"/>
</dbReference>
<dbReference type="GO" id="GO:0006412">
    <property type="term" value="P:translation"/>
    <property type="evidence" value="ECO:0007669"/>
    <property type="project" value="InterPro"/>
</dbReference>
<name>A0A382JMT1_9ZZZZ</name>
<comment type="similarity">
    <text evidence="1">Belongs to the universal ribosomal protein uL29 family.</text>
</comment>
<proteinExistence type="inferred from homology"/>
<dbReference type="InterPro" id="IPR018254">
    <property type="entry name" value="Ribosomal_uL29_CS"/>
</dbReference>
<reference evidence="6" key="1">
    <citation type="submission" date="2018-05" db="EMBL/GenBank/DDBJ databases">
        <authorList>
            <person name="Lanie J.A."/>
            <person name="Ng W.-L."/>
            <person name="Kazmierczak K.M."/>
            <person name="Andrzejewski T.M."/>
            <person name="Davidsen T.M."/>
            <person name="Wayne K.J."/>
            <person name="Tettelin H."/>
            <person name="Glass J.I."/>
            <person name="Rusch D."/>
            <person name="Podicherti R."/>
            <person name="Tsui H.-C.T."/>
            <person name="Winkler M.E."/>
        </authorList>
    </citation>
    <scope>NUCLEOTIDE SEQUENCE</scope>
</reference>
<evidence type="ECO:0000256" key="3">
    <source>
        <dbReference type="ARBA" id="ARBA00023274"/>
    </source>
</evidence>
<dbReference type="PROSITE" id="PS00579">
    <property type="entry name" value="RIBOSOMAL_L29"/>
    <property type="match status" value="1"/>
</dbReference>
<keyword evidence="3" id="KW-0687">Ribonucleoprotein</keyword>
<keyword evidence="2" id="KW-0689">Ribosomal protein</keyword>
<evidence type="ECO:0000256" key="5">
    <source>
        <dbReference type="ARBA" id="ARBA00035476"/>
    </source>
</evidence>
<dbReference type="Gene3D" id="1.10.287.310">
    <property type="match status" value="1"/>
</dbReference>
<dbReference type="FunFam" id="1.10.287.310:FF:000001">
    <property type="entry name" value="50S ribosomal protein L29"/>
    <property type="match status" value="1"/>
</dbReference>
<gene>
    <name evidence="6" type="ORF">METZ01_LOCUS265241</name>
</gene>
<evidence type="ECO:0000256" key="4">
    <source>
        <dbReference type="ARBA" id="ARBA00035204"/>
    </source>
</evidence>
<dbReference type="InterPro" id="IPR050063">
    <property type="entry name" value="Ribosomal_protein_uL29"/>
</dbReference>
<organism evidence="6">
    <name type="scientific">marine metagenome</name>
    <dbReference type="NCBI Taxonomy" id="408172"/>
    <lineage>
        <taxon>unclassified sequences</taxon>
        <taxon>metagenomes</taxon>
        <taxon>ecological metagenomes</taxon>
    </lineage>
</organism>